<comment type="caution">
    <text evidence="2">The sequence shown here is derived from an EMBL/GenBank/DDBJ whole genome shotgun (WGS) entry which is preliminary data.</text>
</comment>
<name>A0A8J8B4D9_9EURY</name>
<sequence length="183" mass="20548">MEPENYHSDEMRSMSERPRFVIQNHDATRLHYDLRLEVGGLLKSWAFPKGPSVNPKTKRLAMPTEDHSLEYAGFEGVIPEGEYGAGVVMVWDTGWYENIRAEKDGADMETSLAEGKAEVRFDGTKMKGGWAFIRTGAGDTARWLVIKMDDQYADRSKELVDTAPDSALTGRSIEEIAEGERES</sequence>
<proteinExistence type="predicted"/>
<dbReference type="InterPro" id="IPR014144">
    <property type="entry name" value="LigD_PE_domain"/>
</dbReference>
<dbReference type="NCBIfam" id="TIGR02777">
    <property type="entry name" value="LigD_PE_dom"/>
    <property type="match status" value="1"/>
</dbReference>
<dbReference type="PANTHER" id="PTHR39465">
    <property type="entry name" value="DNA LIGASE D, 3'-PHOSPHOESTERASE DOMAIN"/>
    <property type="match status" value="1"/>
</dbReference>
<keyword evidence="3" id="KW-1185">Reference proteome</keyword>
<protein>
    <submittedName>
        <fullName evidence="2">DNA ligase</fullName>
    </submittedName>
</protein>
<keyword evidence="2" id="KW-0436">Ligase</keyword>
<dbReference type="Pfam" id="PF13298">
    <property type="entry name" value="LigD_N"/>
    <property type="match status" value="1"/>
</dbReference>
<dbReference type="RefSeq" id="WP_211530914.1">
    <property type="nucleotide sequence ID" value="NZ_JWHL01000010.1"/>
</dbReference>
<evidence type="ECO:0000313" key="3">
    <source>
        <dbReference type="Proteomes" id="UP000730161"/>
    </source>
</evidence>
<organism evidence="2 3">
    <name type="scientific">Methanocalculus chunghsingensis</name>
    <dbReference type="NCBI Taxonomy" id="156457"/>
    <lineage>
        <taxon>Archaea</taxon>
        <taxon>Methanobacteriati</taxon>
        <taxon>Methanobacteriota</taxon>
        <taxon>Stenosarchaea group</taxon>
        <taxon>Methanomicrobia</taxon>
        <taxon>Methanomicrobiales</taxon>
        <taxon>Methanocalculaceae</taxon>
        <taxon>Methanocalculus</taxon>
    </lineage>
</organism>
<evidence type="ECO:0000313" key="2">
    <source>
        <dbReference type="EMBL" id="MBR1369220.1"/>
    </source>
</evidence>
<feature type="domain" description="DNA ligase D 3'-phosphoesterase" evidence="1">
    <location>
        <begin position="23"/>
        <end position="134"/>
    </location>
</feature>
<dbReference type="OrthoDB" id="8456at2157"/>
<dbReference type="EMBL" id="JWHL01000010">
    <property type="protein sequence ID" value="MBR1369220.1"/>
    <property type="molecule type" value="Genomic_DNA"/>
</dbReference>
<dbReference type="PANTHER" id="PTHR39465:SF1">
    <property type="entry name" value="DNA LIGASE D 3'-PHOSPHOESTERASE DOMAIN-CONTAINING PROTEIN"/>
    <property type="match status" value="1"/>
</dbReference>
<dbReference type="GO" id="GO:0016874">
    <property type="term" value="F:ligase activity"/>
    <property type="evidence" value="ECO:0007669"/>
    <property type="project" value="UniProtKB-KW"/>
</dbReference>
<gene>
    <name evidence="2" type="ORF">RJ53_06805</name>
</gene>
<reference evidence="2" key="1">
    <citation type="submission" date="2014-12" db="EMBL/GenBank/DDBJ databases">
        <authorList>
            <person name="Huang H.-H."/>
            <person name="Chen S.-C."/>
            <person name="Lai M.-C."/>
        </authorList>
    </citation>
    <scope>NUCLEOTIDE SEQUENCE</scope>
    <source>
        <strain evidence="2">K1F9705b</strain>
    </source>
</reference>
<dbReference type="Proteomes" id="UP000730161">
    <property type="component" value="Unassembled WGS sequence"/>
</dbReference>
<evidence type="ECO:0000259" key="1">
    <source>
        <dbReference type="Pfam" id="PF13298"/>
    </source>
</evidence>
<dbReference type="AlphaFoldDB" id="A0A8J8B4D9"/>
<accession>A0A8J8B4D9</accession>